<organism evidence="3 4">
    <name type="scientific">Actinoplanes derwentensis</name>
    <dbReference type="NCBI Taxonomy" id="113562"/>
    <lineage>
        <taxon>Bacteria</taxon>
        <taxon>Bacillati</taxon>
        <taxon>Actinomycetota</taxon>
        <taxon>Actinomycetes</taxon>
        <taxon>Micromonosporales</taxon>
        <taxon>Micromonosporaceae</taxon>
        <taxon>Actinoplanes</taxon>
    </lineage>
</organism>
<dbReference type="STRING" id="113562.SAMN04489716_1859"/>
<dbReference type="AlphaFoldDB" id="A0A1H1VSW9"/>
<reference evidence="3 4" key="1">
    <citation type="submission" date="2016-10" db="EMBL/GenBank/DDBJ databases">
        <authorList>
            <person name="de Groot N.N."/>
        </authorList>
    </citation>
    <scope>NUCLEOTIDE SEQUENCE [LARGE SCALE GENOMIC DNA]</scope>
    <source>
        <strain evidence="3 4">DSM 43941</strain>
    </source>
</reference>
<keyword evidence="4" id="KW-1185">Reference proteome</keyword>
<evidence type="ECO:0000313" key="4">
    <source>
        <dbReference type="Proteomes" id="UP000198688"/>
    </source>
</evidence>
<proteinExistence type="predicted"/>
<feature type="compositionally biased region" description="Low complexity" evidence="2">
    <location>
        <begin position="1"/>
        <end position="18"/>
    </location>
</feature>
<dbReference type="SUPFAM" id="SSF56349">
    <property type="entry name" value="DNA breaking-rejoining enzymes"/>
    <property type="match status" value="1"/>
</dbReference>
<dbReference type="Proteomes" id="UP000198688">
    <property type="component" value="Chromosome I"/>
</dbReference>
<evidence type="ECO:0000256" key="1">
    <source>
        <dbReference type="ARBA" id="ARBA00023172"/>
    </source>
</evidence>
<evidence type="ECO:0000313" key="3">
    <source>
        <dbReference type="EMBL" id="SDS87571.1"/>
    </source>
</evidence>
<dbReference type="GO" id="GO:0006310">
    <property type="term" value="P:DNA recombination"/>
    <property type="evidence" value="ECO:0007669"/>
    <property type="project" value="UniProtKB-KW"/>
</dbReference>
<dbReference type="InterPro" id="IPR011010">
    <property type="entry name" value="DNA_brk_join_enz"/>
</dbReference>
<dbReference type="GO" id="GO:0015074">
    <property type="term" value="P:DNA integration"/>
    <property type="evidence" value="ECO:0007669"/>
    <property type="project" value="InterPro"/>
</dbReference>
<sequence length="816" mass="89021">MTTLASSSTSGSRPSLRPVPTSTLPVQALPLAAALGLNGDDVPLWARRLLTLPLQQWALDRWDPGSGVFEYEPGDHLNMGSTYSKGRTVRTRDLAPGMALEVLASLAADAAGGTKMRPSSARSVVRAIQDQAGCFLLELDDTRIAHVVGIVVRRWRARLTIMNADPESEWDRDEIRLAVVKPGAPNLVLRVGDITQPWLRDLLVNLLRVRIHHLAVRSAASWVLSVGRLSRFLATRTDAGSAPRLLSTAAMDRFVAALRADRDVTSVMHEGTVAGVGAVLSQARALGLVDRHGLPAGFTVHHGHYPDKKQMVREDRAFPDATFRFLLGADDLLGPRVLELARSIPGGTFRGEVFVTALHLAASFGRRPEELCSLLAHRVRVADAGAGELLYTNFKSGRDQVWLPVDARTAAFVQDWIPRLRGRYPDTPFAALALLPAPHANPAGVRPMRSVILAAWFRLWVTLLEQAIVLAHLHQATAGLPLEALCELPCRALAGQTLHVADEEHVLPAPTAQILIDYLADATARAAGSKYAPADLSDLPMFPDPFTPPRPNPLRGRRPMEFVSVSAARFKPLGEGWLPLAAGYPSGGIPGVNLGATRINPDQLQVRLFRHTYLQHLVNLGTDIFLVQELADHGNVQTTINSYVRVQDEKLREAVDLLATHRLNTYGRPATNGVALASAPARDMTTNDCTNPQVLALGREGCQYDRMCFGCDHFAADPSYIPDIKTEIHTCTMTLARLEIEEETALKPHHVAVLAARRDGWRRMLSVLTGHLDALDPAERERVETAADIVRDFRSRIRSGGLNLAGTTTLPTTARP</sequence>
<gene>
    <name evidence="3" type="ORF">SAMN04489716_1859</name>
</gene>
<dbReference type="GO" id="GO:0003677">
    <property type="term" value="F:DNA binding"/>
    <property type="evidence" value="ECO:0007669"/>
    <property type="project" value="InterPro"/>
</dbReference>
<name>A0A1H1VSW9_9ACTN</name>
<accession>A0A1H1VSW9</accession>
<keyword evidence="1" id="KW-0233">DNA recombination</keyword>
<protein>
    <submittedName>
        <fullName evidence="3">Phage integrase family protein</fullName>
    </submittedName>
</protein>
<evidence type="ECO:0000256" key="2">
    <source>
        <dbReference type="SAM" id="MobiDB-lite"/>
    </source>
</evidence>
<dbReference type="InterPro" id="IPR013762">
    <property type="entry name" value="Integrase-like_cat_sf"/>
</dbReference>
<dbReference type="EMBL" id="LT629758">
    <property type="protein sequence ID" value="SDS87571.1"/>
    <property type="molecule type" value="Genomic_DNA"/>
</dbReference>
<dbReference type="Gene3D" id="1.10.443.10">
    <property type="entry name" value="Intergrase catalytic core"/>
    <property type="match status" value="1"/>
</dbReference>
<feature type="region of interest" description="Disordered" evidence="2">
    <location>
        <begin position="1"/>
        <end position="21"/>
    </location>
</feature>